<comment type="caution">
    <text evidence="7">The sequence shown here is derived from an EMBL/GenBank/DDBJ whole genome shotgun (WGS) entry which is preliminary data.</text>
</comment>
<evidence type="ECO:0000313" key="7">
    <source>
        <dbReference type="EMBL" id="KAK4307989.1"/>
    </source>
</evidence>
<comment type="similarity">
    <text evidence="1 6">Belongs to the bacterial ribosomal protein bL20 family.</text>
</comment>
<name>A0AAE1PGJ3_9EUCA</name>
<dbReference type="NCBIfam" id="TIGR01032">
    <property type="entry name" value="rplT_bact"/>
    <property type="match status" value="1"/>
</dbReference>
<dbReference type="GO" id="GO:0019843">
    <property type="term" value="F:rRNA binding"/>
    <property type="evidence" value="ECO:0007669"/>
    <property type="project" value="InterPro"/>
</dbReference>
<evidence type="ECO:0000256" key="1">
    <source>
        <dbReference type="ARBA" id="ARBA00007698"/>
    </source>
</evidence>
<dbReference type="Gene3D" id="6.10.160.10">
    <property type="match status" value="1"/>
</dbReference>
<evidence type="ECO:0000256" key="6">
    <source>
        <dbReference type="RuleBase" id="RU000561"/>
    </source>
</evidence>
<gene>
    <name evidence="7" type="ORF">Pmani_020284</name>
</gene>
<dbReference type="InterPro" id="IPR005813">
    <property type="entry name" value="Ribosomal_bL20"/>
</dbReference>
<reference evidence="7" key="1">
    <citation type="submission" date="2023-11" db="EMBL/GenBank/DDBJ databases">
        <title>Genome assemblies of two species of porcelain crab, Petrolisthes cinctipes and Petrolisthes manimaculis (Anomura: Porcellanidae).</title>
        <authorList>
            <person name="Angst P."/>
        </authorList>
    </citation>
    <scope>NUCLEOTIDE SEQUENCE</scope>
    <source>
        <strain evidence="7">PB745_02</strain>
        <tissue evidence="7">Gill</tissue>
    </source>
</reference>
<protein>
    <recommendedName>
        <fullName evidence="4">Large ribosomal subunit protein bL20m</fullName>
    </recommendedName>
    <alternativeName>
        <fullName evidence="5">39S ribosomal protein L20, mitochondrial</fullName>
    </alternativeName>
</protein>
<dbReference type="CDD" id="cd07026">
    <property type="entry name" value="Ribosomal_L20"/>
    <property type="match status" value="1"/>
</dbReference>
<dbReference type="Gene3D" id="1.10.1900.20">
    <property type="entry name" value="Ribosomal protein L20"/>
    <property type="match status" value="1"/>
</dbReference>
<dbReference type="PANTHER" id="PTHR10986">
    <property type="entry name" value="39S RIBOSOMAL PROTEIN L20"/>
    <property type="match status" value="1"/>
</dbReference>
<dbReference type="InterPro" id="IPR035566">
    <property type="entry name" value="Ribosomal_protein_bL20_C"/>
</dbReference>
<dbReference type="GO" id="GO:1990904">
    <property type="term" value="C:ribonucleoprotein complex"/>
    <property type="evidence" value="ECO:0007669"/>
    <property type="project" value="UniProtKB-KW"/>
</dbReference>
<evidence type="ECO:0000313" key="8">
    <source>
        <dbReference type="Proteomes" id="UP001292094"/>
    </source>
</evidence>
<evidence type="ECO:0000256" key="5">
    <source>
        <dbReference type="ARBA" id="ARBA00076245"/>
    </source>
</evidence>
<dbReference type="SUPFAM" id="SSF74731">
    <property type="entry name" value="Ribosomal protein L20"/>
    <property type="match status" value="1"/>
</dbReference>
<dbReference type="Proteomes" id="UP001292094">
    <property type="component" value="Unassembled WGS sequence"/>
</dbReference>
<keyword evidence="3 6" id="KW-0687">Ribonucleoprotein</keyword>
<evidence type="ECO:0000256" key="4">
    <source>
        <dbReference type="ARBA" id="ARBA00072767"/>
    </source>
</evidence>
<dbReference type="Pfam" id="PF00453">
    <property type="entry name" value="Ribosomal_L20"/>
    <property type="match status" value="1"/>
</dbReference>
<dbReference type="GO" id="GO:0005840">
    <property type="term" value="C:ribosome"/>
    <property type="evidence" value="ECO:0007669"/>
    <property type="project" value="UniProtKB-KW"/>
</dbReference>
<dbReference type="PRINTS" id="PR00062">
    <property type="entry name" value="RIBOSOMALL20"/>
</dbReference>
<dbReference type="EMBL" id="JAWZYT010001941">
    <property type="protein sequence ID" value="KAK4307989.1"/>
    <property type="molecule type" value="Genomic_DNA"/>
</dbReference>
<organism evidence="7 8">
    <name type="scientific">Petrolisthes manimaculis</name>
    <dbReference type="NCBI Taxonomy" id="1843537"/>
    <lineage>
        <taxon>Eukaryota</taxon>
        <taxon>Metazoa</taxon>
        <taxon>Ecdysozoa</taxon>
        <taxon>Arthropoda</taxon>
        <taxon>Crustacea</taxon>
        <taxon>Multicrustacea</taxon>
        <taxon>Malacostraca</taxon>
        <taxon>Eumalacostraca</taxon>
        <taxon>Eucarida</taxon>
        <taxon>Decapoda</taxon>
        <taxon>Pleocyemata</taxon>
        <taxon>Anomura</taxon>
        <taxon>Galatheoidea</taxon>
        <taxon>Porcellanidae</taxon>
        <taxon>Petrolisthes</taxon>
    </lineage>
</organism>
<dbReference type="GO" id="GO:0003735">
    <property type="term" value="F:structural constituent of ribosome"/>
    <property type="evidence" value="ECO:0007669"/>
    <property type="project" value="InterPro"/>
</dbReference>
<sequence>MVITSPTLLARSRGADKYWKQRRILRLSAHYYGRRQNCYSIAIRSVRRALQYSTLHRRLNKLMYKTLWEGRINASCQELGTTYNDMYATMDQAGIALDRKILQNLAIWEPRSFRALALLTKAKQEEEGLNSLDGPVPAGVVTRGML</sequence>
<keyword evidence="8" id="KW-1185">Reference proteome</keyword>
<keyword evidence="2 6" id="KW-0689">Ribosomal protein</keyword>
<proteinExistence type="inferred from homology"/>
<evidence type="ECO:0000256" key="3">
    <source>
        <dbReference type="ARBA" id="ARBA00023274"/>
    </source>
</evidence>
<dbReference type="AlphaFoldDB" id="A0AAE1PGJ3"/>
<accession>A0AAE1PGJ3</accession>
<dbReference type="GO" id="GO:0006412">
    <property type="term" value="P:translation"/>
    <property type="evidence" value="ECO:0007669"/>
    <property type="project" value="InterPro"/>
</dbReference>
<dbReference type="FunFam" id="1.10.1900.20:FF:000001">
    <property type="entry name" value="50S ribosomal protein L20"/>
    <property type="match status" value="1"/>
</dbReference>
<evidence type="ECO:0000256" key="2">
    <source>
        <dbReference type="ARBA" id="ARBA00022980"/>
    </source>
</evidence>